<comment type="caution">
    <text evidence="3">The sequence shown here is derived from an EMBL/GenBank/DDBJ whole genome shotgun (WGS) entry which is preliminary data.</text>
</comment>
<reference evidence="3" key="2">
    <citation type="submission" date="2021-01" db="EMBL/GenBank/DDBJ databases">
        <authorList>
            <person name="Mieszkin S."/>
            <person name="Pouder E."/>
            <person name="Alain K."/>
        </authorList>
    </citation>
    <scope>NUCLEOTIDE SEQUENCE</scope>
    <source>
        <strain evidence="3">HW T2.11</strain>
    </source>
</reference>
<name>A0A963YSX3_9PROT</name>
<keyword evidence="1" id="KW-0732">Signal</keyword>
<dbReference type="Pfam" id="PF13609">
    <property type="entry name" value="Porin_4"/>
    <property type="match status" value="1"/>
</dbReference>
<dbReference type="InterPro" id="IPR033900">
    <property type="entry name" value="Gram_neg_porin_domain"/>
</dbReference>
<evidence type="ECO:0000313" key="3">
    <source>
        <dbReference type="EMBL" id="MCB8876484.1"/>
    </source>
</evidence>
<proteinExistence type="predicted"/>
<protein>
    <recommendedName>
        <fullName evidence="2">Porin domain-containing protein</fullName>
    </recommendedName>
</protein>
<dbReference type="Gene3D" id="2.40.160.10">
    <property type="entry name" value="Porin"/>
    <property type="match status" value="1"/>
</dbReference>
<dbReference type="Proteomes" id="UP000708298">
    <property type="component" value="Unassembled WGS sequence"/>
</dbReference>
<feature type="domain" description="Porin" evidence="2">
    <location>
        <begin position="9"/>
        <end position="389"/>
    </location>
</feature>
<dbReference type="AlphaFoldDB" id="A0A963YSX3"/>
<reference evidence="3" key="1">
    <citation type="journal article" date="2021" name="Microorganisms">
        <title>Acidisoma silvae sp. nov. and Acidisomacellulosilytica sp. nov., Two Acidophilic Bacteria Isolated from Decaying Wood, Hydrolyzing Cellulose and Producing Poly-3-hydroxybutyrate.</title>
        <authorList>
            <person name="Mieszkin S."/>
            <person name="Pouder E."/>
            <person name="Uroz S."/>
            <person name="Simon-Colin C."/>
            <person name="Alain K."/>
        </authorList>
    </citation>
    <scope>NUCLEOTIDE SEQUENCE</scope>
    <source>
        <strain evidence="3">HW T2.11</strain>
    </source>
</reference>
<evidence type="ECO:0000259" key="2">
    <source>
        <dbReference type="Pfam" id="PF13609"/>
    </source>
</evidence>
<evidence type="ECO:0000256" key="1">
    <source>
        <dbReference type="SAM" id="SignalP"/>
    </source>
</evidence>
<dbReference type="SUPFAM" id="SSF56935">
    <property type="entry name" value="Porins"/>
    <property type="match status" value="1"/>
</dbReference>
<feature type="chain" id="PRO_5037006363" description="Porin domain-containing protein" evidence="1">
    <location>
        <begin position="27"/>
        <end position="425"/>
    </location>
</feature>
<gene>
    <name evidence="3" type="ORF">ASILVAE211_14925</name>
</gene>
<dbReference type="GO" id="GO:0016020">
    <property type="term" value="C:membrane"/>
    <property type="evidence" value="ECO:0007669"/>
    <property type="project" value="InterPro"/>
</dbReference>
<dbReference type="EMBL" id="JAESVB010000006">
    <property type="protein sequence ID" value="MCB8876484.1"/>
    <property type="molecule type" value="Genomic_DNA"/>
</dbReference>
<keyword evidence="4" id="KW-1185">Reference proteome</keyword>
<dbReference type="InterPro" id="IPR023614">
    <property type="entry name" value="Porin_dom_sf"/>
</dbReference>
<evidence type="ECO:0000313" key="4">
    <source>
        <dbReference type="Proteomes" id="UP000708298"/>
    </source>
</evidence>
<accession>A0A963YSX3</accession>
<dbReference type="GO" id="GO:0015288">
    <property type="term" value="F:porin activity"/>
    <property type="evidence" value="ECO:0007669"/>
    <property type="project" value="InterPro"/>
</dbReference>
<organism evidence="3 4">
    <name type="scientific">Acidisoma silvae</name>
    <dbReference type="NCBI Taxonomy" id="2802396"/>
    <lineage>
        <taxon>Bacteria</taxon>
        <taxon>Pseudomonadati</taxon>
        <taxon>Pseudomonadota</taxon>
        <taxon>Alphaproteobacteria</taxon>
        <taxon>Acetobacterales</taxon>
        <taxon>Acidocellaceae</taxon>
        <taxon>Acidisoma</taxon>
    </lineage>
</organism>
<dbReference type="RefSeq" id="WP_227322139.1">
    <property type="nucleotide sequence ID" value="NZ_JAESVB010000006.1"/>
</dbReference>
<feature type="signal peptide" evidence="1">
    <location>
        <begin position="1"/>
        <end position="26"/>
    </location>
</feature>
<sequence>MRGFWLGSAATVIMLSGLGYALPAMAQATPDTNLAPGQSAVHLNGRVNWYAGVEGSSLDNIGGTKTSTSSFLGYLRLYPNFQGVAANGLHYGSSAEIRTNSSASAGGETLYVFQAYGYLGLPQLGQISFGQQNGPSVLTETGFFEGFNDGGWNGDIEGMIPVGANPVYPFPDSGAAYDQASDKIVYLSPALAGFQFSAGFTPNQTASNYAPAVTTSATPISGGMPRNMLDIGGQYTQAFGPVGLQVGLDYTTAGQVANTGDPQGVTGYKDMSIFTGGATLTYGGLTVGGNAVTGAFNMADGFTFQLEPDGGTKAIGWMAGAQYALGPIVLGASFYRFTQTGDLPGGTDAGSGATITSSGLTTGQQQNNGVAAGITYTLVPGVNLFADYLFGTRQQGGYDFATGDAGDAHNNVQSQLFGLGTQIQW</sequence>